<dbReference type="Proteomes" id="UP000829398">
    <property type="component" value="Chromosome 9"/>
</dbReference>
<evidence type="ECO:0000313" key="1">
    <source>
        <dbReference type="EMBL" id="KAH9683205.1"/>
    </source>
</evidence>
<comment type="caution">
    <text evidence="1">The sequence shown here is derived from an EMBL/GenBank/DDBJ whole genome shotgun (WGS) entry which is preliminary data.</text>
</comment>
<dbReference type="EMBL" id="CM039178">
    <property type="protein sequence ID" value="KAH9683205.1"/>
    <property type="molecule type" value="Genomic_DNA"/>
</dbReference>
<keyword evidence="2" id="KW-1185">Reference proteome</keyword>
<gene>
    <name evidence="1" type="ORF">KPL71_027613</name>
</gene>
<accession>A0ACB8I891</accession>
<sequence>MGSLGDGDSPNDSSKTNPNDVFARADTQLFDSQFSPPPPPGEKVEDGNNYQLNIYDTVPVEDTFETQVVGDYETQAWNLGGETQALYLGDETQALDFFNDLENMETQLLDEFDYGVANDSDNEGSDRTEVLRDGEGIPDDDSARRGCNQSLEQEKTQCTSIYEQGEKDLREQCSGSNLGSHDCTLRPVFQSTPRSEPGSVPRFTSIRAASLRASGLAARSMASKEISIDSCFGQSADLSPDQDAVRNDGSEPKVVEEIDNIHDLKDNETEKGLRNGNSCRVGSSTVRKLFTEDSVSQDKGLPNNGDNAAGGENLLQFPVNDGELAGLSYVDSQEPGEFSQANALTFVEQFIEKNNFVDFDHEVDLGKSKGGKSKPVSTAKGPQSLAKKSNDRSKAGKTGIYDWDDSREDEGGGDLFCRRKDEFFGTAYRAQRSLTEPRQLKKRKFDLDGNGEQQDVHDGITMRSDSRVTFNNIKKNEKKAEEVQLIVEKNLLSELGERLNADSSRGQPDAAVGKTDVSQILNVGPDTQLAAEAMEALLSGEGIANHDANCLQSNSKRSAEGSSRGKSKSRVSLKQSSSQKRVRLSGVGVATRQKRKSKSGTEISRCSPDNSVKNFKNISEKCDRELATLNKRRAKSMDEQNSTINGSKNMDRVSSGIIGQRNEDGSLESCQPKEFNRCLRTETQNADHSIKKQKIAKAPSASTPIAFRTRSSKAVIQLKTTGQILDNCIHDANHLMEVGAFEENVTCNKDVEASEVMHLKKKHSKLSSNQFGELKSTKPSQPEKLDLELTAMNNGVDGLRYPRGRRSRRNLSVQVSGCSAGMNVKVKSKDFKGSKTPNHSDGKIVVDSQPSAENAEMNSRLDKSPREQCEALESPCTSPANCITPVNAASPVCMGNGYIKQSCRKNLAKSCLVKEINRLIATEPEPLSPLKDLRKRRDMASIQVLFSHHLDEDIIKQQKKILDRLGASEVSSITDATHFVTDIFVRTRNMLEAIASGKPVVTHLWLESIAQVKIHIDEESYLLRDTKKEKEFGFSMPASLARARKHPLLKDQRVLITPNIKPSKETISSLIKSVHGQAVERLGRSALKDDKLPDDLLILSCEEDYEICEPFLEKGQQCIIVLSLKNYADFEKSFSPSPYILAGAAVYSSELLLNGIVTQKLEYERHRLFVDNVKRTRSTIWLRKDGHKFHPVTKLR</sequence>
<reference evidence="2" key="1">
    <citation type="journal article" date="2023" name="Hortic. Res.">
        <title>A chromosome-level phased genome enabling allele-level studies in sweet orange: a case study on citrus Huanglongbing tolerance.</title>
        <authorList>
            <person name="Wu B."/>
            <person name="Yu Q."/>
            <person name="Deng Z."/>
            <person name="Duan Y."/>
            <person name="Luo F."/>
            <person name="Gmitter F. Jr."/>
        </authorList>
    </citation>
    <scope>NUCLEOTIDE SEQUENCE [LARGE SCALE GENOMIC DNA]</scope>
    <source>
        <strain evidence="2">cv. Valencia</strain>
    </source>
</reference>
<proteinExistence type="predicted"/>
<name>A0ACB8I891_CITSI</name>
<protein>
    <submittedName>
        <fullName evidence="1">BRCT domain-containing protein</fullName>
    </submittedName>
</protein>
<evidence type="ECO:0000313" key="2">
    <source>
        <dbReference type="Proteomes" id="UP000829398"/>
    </source>
</evidence>
<organism evidence="1 2">
    <name type="scientific">Citrus sinensis</name>
    <name type="common">Sweet orange</name>
    <name type="synonym">Citrus aurantium var. sinensis</name>
    <dbReference type="NCBI Taxonomy" id="2711"/>
    <lineage>
        <taxon>Eukaryota</taxon>
        <taxon>Viridiplantae</taxon>
        <taxon>Streptophyta</taxon>
        <taxon>Embryophyta</taxon>
        <taxon>Tracheophyta</taxon>
        <taxon>Spermatophyta</taxon>
        <taxon>Magnoliopsida</taxon>
        <taxon>eudicotyledons</taxon>
        <taxon>Gunneridae</taxon>
        <taxon>Pentapetalae</taxon>
        <taxon>rosids</taxon>
        <taxon>malvids</taxon>
        <taxon>Sapindales</taxon>
        <taxon>Rutaceae</taxon>
        <taxon>Aurantioideae</taxon>
        <taxon>Citrus</taxon>
    </lineage>
</organism>